<dbReference type="RefSeq" id="WP_015063078.1">
    <property type="nucleotide sequence ID" value="NZ_KY320277.1"/>
</dbReference>
<evidence type="ECO:0000313" key="1">
    <source>
        <dbReference type="EMBL" id="AQT23570.1"/>
    </source>
</evidence>
<accession>A0A1S6KQC2</accession>
<proteinExistence type="predicted"/>
<name>A0A1S6KQC2_9ENTR</name>
<protein>
    <submittedName>
        <fullName evidence="1">Uncharacterized protein</fullName>
    </submittedName>
</protein>
<sequence length="258" mass="28182">MPKCLLPAELAEIVCGLLVQPTLMNELKTPESYKAFMQDIAELVAKHCGGEIDGVIMPVDRDESSQADYLTSPDVTPYLVVSPGADMHSLTDNVWRHHARDGWLDHIKGSDEESPDELPTHKECSVRRYALQRMLLQTQTNHANLPSQVVRMRDYCNLDDEQPGSSAEFIVTMALGGHAQLAVQDVESRLVMALTLLIENGVPSVHVNAGDTDPSVLHVQAAHGGMVLSTDSLNHEFGISPPDRYTNGRPGLLVKAAS</sequence>
<reference evidence="1" key="1">
    <citation type="submission" date="2016-12" db="EMBL/GenBank/DDBJ databases">
        <title>Complete nucleotide sequences of two VIM-1-encoding plasmids from Klebsiella pneumoniae and Leclercia adecarboxylata isolates of Czech origin.</title>
        <authorList>
            <person name="Papagiannitsis C."/>
            <person name="Papousek I."/>
            <person name="Hrabak J."/>
            <person name="Dolejska M."/>
        </authorList>
    </citation>
    <scope>NUCLEOTIDE SEQUENCE</scope>
    <source>
        <plasmid evidence="1">pLec-476cz</plasmid>
    </source>
</reference>
<geneLocation type="plasmid" evidence="1">
    <name>pLec-476cz</name>
</geneLocation>
<keyword evidence="1" id="KW-0614">Plasmid</keyword>
<dbReference type="EMBL" id="KY320277">
    <property type="protein sequence ID" value="AQT23570.1"/>
    <property type="molecule type" value="Genomic_DNA"/>
</dbReference>
<dbReference type="AlphaFoldDB" id="A0A1S6KQC2"/>
<organism evidence="1">
    <name type="scientific">Leclercia adecarboxylata</name>
    <dbReference type="NCBI Taxonomy" id="83655"/>
    <lineage>
        <taxon>Bacteria</taxon>
        <taxon>Pseudomonadati</taxon>
        <taxon>Pseudomonadota</taxon>
        <taxon>Gammaproteobacteria</taxon>
        <taxon>Enterobacterales</taxon>
        <taxon>Enterobacteriaceae</taxon>
        <taxon>Leclercia</taxon>
    </lineage>
</organism>